<dbReference type="Proteomes" id="UP000184671">
    <property type="component" value="Unassembled WGS sequence"/>
</dbReference>
<dbReference type="STRING" id="118126.L21_0725"/>
<feature type="compositionally biased region" description="Polar residues" evidence="1">
    <location>
        <begin position="53"/>
        <end position="63"/>
    </location>
</feature>
<accession>A0A1M4MIS9</accession>
<protein>
    <recommendedName>
        <fullName evidence="2">KTSC domain-containing protein</fullName>
    </recommendedName>
</protein>
<gene>
    <name evidence="3" type="ORF">L21_0725</name>
</gene>
<evidence type="ECO:0000256" key="1">
    <source>
        <dbReference type="SAM" id="MobiDB-lite"/>
    </source>
</evidence>
<feature type="domain" description="KTSC" evidence="2">
    <location>
        <begin position="58"/>
        <end position="115"/>
    </location>
</feature>
<evidence type="ECO:0000259" key="2">
    <source>
        <dbReference type="Pfam" id="PF13619"/>
    </source>
</evidence>
<dbReference type="AlphaFoldDB" id="A0A1M4MIS9"/>
<name>A0A1M4MIS9_9EURY</name>
<dbReference type="EMBL" id="FMID01000019">
    <property type="protein sequence ID" value="SCL74841.1"/>
    <property type="molecule type" value="Genomic_DNA"/>
</dbReference>
<reference evidence="3 4" key="1">
    <citation type="submission" date="2016-08" db="EMBL/GenBank/DDBJ databases">
        <authorList>
            <person name="Seilhamer J.J."/>
        </authorList>
    </citation>
    <scope>NUCLEOTIDE SEQUENCE [LARGE SCALE GENOMIC DNA]</scope>
    <source>
        <strain evidence="3">L21-II-0</strain>
    </source>
</reference>
<evidence type="ECO:0000313" key="3">
    <source>
        <dbReference type="EMBL" id="SCL74841.1"/>
    </source>
</evidence>
<dbReference type="RefSeq" id="WP_256712204.1">
    <property type="nucleotide sequence ID" value="NZ_FMID01000019.1"/>
</dbReference>
<sequence>MVAWTAGVLALLTLLALAAFAAFITAAQVSPHHRAAGAPQLLSPHRPLPPPMQRQTVESTNIKSVGYDPEDEVLEVEFHSGGVYHYVGVPPDVYEGMLAARSKGRYFGDFIRLRYPYEKVR</sequence>
<dbReference type="InterPro" id="IPR025309">
    <property type="entry name" value="KTSC_dom"/>
</dbReference>
<evidence type="ECO:0000313" key="4">
    <source>
        <dbReference type="Proteomes" id="UP000184671"/>
    </source>
</evidence>
<feature type="region of interest" description="Disordered" evidence="1">
    <location>
        <begin position="38"/>
        <end position="63"/>
    </location>
</feature>
<dbReference type="Pfam" id="PF13619">
    <property type="entry name" value="KTSC"/>
    <property type="match status" value="1"/>
</dbReference>
<organism evidence="3 4">
    <name type="scientific">Methanoculleus chikugoensis</name>
    <dbReference type="NCBI Taxonomy" id="118126"/>
    <lineage>
        <taxon>Archaea</taxon>
        <taxon>Methanobacteriati</taxon>
        <taxon>Methanobacteriota</taxon>
        <taxon>Stenosarchaea group</taxon>
        <taxon>Methanomicrobia</taxon>
        <taxon>Methanomicrobiales</taxon>
        <taxon>Methanomicrobiaceae</taxon>
        <taxon>Methanoculleus</taxon>
    </lineage>
</organism>
<proteinExistence type="predicted"/>